<sequence>MLNISVMNGGGRRKTLLCAQNWSNTTQLMLQEHHETLIKQMMQELRDSTDYTDWFLAFEIAANWAKNNFGKRIESDVFERAEALFTAEAYDKYDRRDNKKEPQSAIASTTQSKIQTQDPNINVPCVLRPACVSSNSDLAQGYGTTKRTVEYCLSDNKFPPLEPRPTIQPTTVQPLNPLPQIYTQMLVNTDEPQAKSVEPQPTEQGAASSVQEEELEQISAQIRQKLMVPYKHISTGGKQIDWSLNLKKKYVVIGDSVLSRIPAFIRISELQIDSFPGAKFQHAGNLVKKATIALESEILVLSFGINNRAQRCFMVTNKEIQRAYKMP</sequence>
<feature type="compositionally biased region" description="Polar residues" evidence="1">
    <location>
        <begin position="199"/>
        <end position="210"/>
    </location>
</feature>
<proteinExistence type="predicted"/>
<evidence type="ECO:0000256" key="1">
    <source>
        <dbReference type="SAM" id="MobiDB-lite"/>
    </source>
</evidence>
<evidence type="ECO:0000313" key="2">
    <source>
        <dbReference type="EMBL" id="KAL0150936.1"/>
    </source>
</evidence>
<name>A0ABD0MQS3_CIRMR</name>
<evidence type="ECO:0000313" key="3">
    <source>
        <dbReference type="Proteomes" id="UP001529510"/>
    </source>
</evidence>
<comment type="caution">
    <text evidence="2">The sequence shown here is derived from an EMBL/GenBank/DDBJ whole genome shotgun (WGS) entry which is preliminary data.</text>
</comment>
<keyword evidence="3" id="KW-1185">Reference proteome</keyword>
<dbReference type="AlphaFoldDB" id="A0ABD0MQS3"/>
<dbReference type="EMBL" id="JAMKFB020000264">
    <property type="protein sequence ID" value="KAL0150936.1"/>
    <property type="molecule type" value="Genomic_DNA"/>
</dbReference>
<feature type="compositionally biased region" description="Polar residues" evidence="1">
    <location>
        <begin position="105"/>
        <end position="115"/>
    </location>
</feature>
<dbReference type="Proteomes" id="UP001529510">
    <property type="component" value="Unassembled WGS sequence"/>
</dbReference>
<reference evidence="2 3" key="1">
    <citation type="submission" date="2024-05" db="EMBL/GenBank/DDBJ databases">
        <title>Genome sequencing and assembly of Indian major carp, Cirrhinus mrigala (Hamilton, 1822).</title>
        <authorList>
            <person name="Mohindra V."/>
            <person name="Chowdhury L.M."/>
            <person name="Lal K."/>
            <person name="Jena J.K."/>
        </authorList>
    </citation>
    <scope>NUCLEOTIDE SEQUENCE [LARGE SCALE GENOMIC DNA]</scope>
    <source>
        <strain evidence="2">CM1030</strain>
        <tissue evidence="2">Blood</tissue>
    </source>
</reference>
<accession>A0ABD0MQS3</accession>
<organism evidence="2 3">
    <name type="scientific">Cirrhinus mrigala</name>
    <name type="common">Mrigala</name>
    <dbReference type="NCBI Taxonomy" id="683832"/>
    <lineage>
        <taxon>Eukaryota</taxon>
        <taxon>Metazoa</taxon>
        <taxon>Chordata</taxon>
        <taxon>Craniata</taxon>
        <taxon>Vertebrata</taxon>
        <taxon>Euteleostomi</taxon>
        <taxon>Actinopterygii</taxon>
        <taxon>Neopterygii</taxon>
        <taxon>Teleostei</taxon>
        <taxon>Ostariophysi</taxon>
        <taxon>Cypriniformes</taxon>
        <taxon>Cyprinidae</taxon>
        <taxon>Labeoninae</taxon>
        <taxon>Labeonini</taxon>
        <taxon>Cirrhinus</taxon>
    </lineage>
</organism>
<feature type="region of interest" description="Disordered" evidence="1">
    <location>
        <begin position="94"/>
        <end position="115"/>
    </location>
</feature>
<protein>
    <submittedName>
        <fullName evidence="2">Uncharacterized protein</fullName>
    </submittedName>
</protein>
<feature type="region of interest" description="Disordered" evidence="1">
    <location>
        <begin position="192"/>
        <end position="213"/>
    </location>
</feature>
<gene>
    <name evidence="2" type="ORF">M9458_053748</name>
</gene>
<feature type="non-terminal residue" evidence="2">
    <location>
        <position position="327"/>
    </location>
</feature>